<protein>
    <submittedName>
        <fullName evidence="4">Dihydrodipicolinate synthase family protein</fullName>
    </submittedName>
</protein>
<dbReference type="Gene3D" id="3.20.20.70">
    <property type="entry name" value="Aldolase class I"/>
    <property type="match status" value="1"/>
</dbReference>
<comment type="similarity">
    <text evidence="1">Belongs to the DapA family.</text>
</comment>
<evidence type="ECO:0000256" key="3">
    <source>
        <dbReference type="ARBA" id="ARBA00023270"/>
    </source>
</evidence>
<evidence type="ECO:0000313" key="4">
    <source>
        <dbReference type="EMBL" id="MEE2033718.1"/>
    </source>
</evidence>
<evidence type="ECO:0000256" key="2">
    <source>
        <dbReference type="ARBA" id="ARBA00023239"/>
    </source>
</evidence>
<comment type="caution">
    <text evidence="4">The sequence shown here is derived from an EMBL/GenBank/DDBJ whole genome shotgun (WGS) entry which is preliminary data.</text>
</comment>
<keyword evidence="2" id="KW-0456">Lyase</keyword>
<sequence length="145" mass="15338">MALGTTAEAGTLGPQERRDVVRVCSKVCREHGVPLLVGAGSNDTAGTVGAIEELEQVDGVAGALVVVPYYTRPSEAGVVALFEHVAERTTPPLVLYNVPYRTGRYLGWESIVSLAEHPGIVGIKQAVGTVDTDTSRRPSAVVTRR</sequence>
<dbReference type="PRINTS" id="PR00146">
    <property type="entry name" value="DHPICSNTHASE"/>
</dbReference>
<organism evidence="4 5">
    <name type="scientific">Rhodococcus chondri</name>
    <dbReference type="NCBI Taxonomy" id="3065941"/>
    <lineage>
        <taxon>Bacteria</taxon>
        <taxon>Bacillati</taxon>
        <taxon>Actinomycetota</taxon>
        <taxon>Actinomycetes</taxon>
        <taxon>Mycobacteriales</taxon>
        <taxon>Nocardiaceae</taxon>
        <taxon>Rhodococcus</taxon>
    </lineage>
</organism>
<name>A0ABU7JUM2_9NOCA</name>
<dbReference type="PANTHER" id="PTHR12128">
    <property type="entry name" value="DIHYDRODIPICOLINATE SYNTHASE"/>
    <property type="match status" value="1"/>
</dbReference>
<dbReference type="InterPro" id="IPR002220">
    <property type="entry name" value="DapA-like"/>
</dbReference>
<gene>
    <name evidence="4" type="ORF">Q8814_16590</name>
</gene>
<dbReference type="PROSITE" id="PS00666">
    <property type="entry name" value="DHDPS_2"/>
    <property type="match status" value="1"/>
</dbReference>
<dbReference type="SMART" id="SM01130">
    <property type="entry name" value="DHDPS"/>
    <property type="match status" value="1"/>
</dbReference>
<dbReference type="SUPFAM" id="SSF51569">
    <property type="entry name" value="Aldolase"/>
    <property type="match status" value="1"/>
</dbReference>
<dbReference type="RefSeq" id="WP_330153110.1">
    <property type="nucleotide sequence ID" value="NZ_JAUZMZ010000095.1"/>
</dbReference>
<dbReference type="Proteomes" id="UP001331936">
    <property type="component" value="Unassembled WGS sequence"/>
</dbReference>
<evidence type="ECO:0000313" key="5">
    <source>
        <dbReference type="Proteomes" id="UP001331936"/>
    </source>
</evidence>
<dbReference type="Pfam" id="PF00701">
    <property type="entry name" value="DHDPS"/>
    <property type="match status" value="1"/>
</dbReference>
<evidence type="ECO:0000256" key="1">
    <source>
        <dbReference type="ARBA" id="ARBA00007592"/>
    </source>
</evidence>
<keyword evidence="3" id="KW-0704">Schiff base</keyword>
<reference evidence="4 5" key="1">
    <citation type="submission" date="2023-08" db="EMBL/GenBank/DDBJ databases">
        <authorList>
            <person name="Girao M."/>
            <person name="Carvalho M.F."/>
        </authorList>
    </citation>
    <scope>NUCLEOTIDE SEQUENCE [LARGE SCALE GENOMIC DNA]</scope>
    <source>
        <strain evidence="4 5">CC-R104</strain>
    </source>
</reference>
<dbReference type="EMBL" id="JAUZMZ010000095">
    <property type="protein sequence ID" value="MEE2033718.1"/>
    <property type="molecule type" value="Genomic_DNA"/>
</dbReference>
<proteinExistence type="inferred from homology"/>
<dbReference type="InterPro" id="IPR020625">
    <property type="entry name" value="Schiff_base-form_aldolases_AS"/>
</dbReference>
<dbReference type="PANTHER" id="PTHR12128:SF66">
    <property type="entry name" value="4-HYDROXY-2-OXOGLUTARATE ALDOLASE, MITOCHONDRIAL"/>
    <property type="match status" value="1"/>
</dbReference>
<keyword evidence="5" id="KW-1185">Reference proteome</keyword>
<dbReference type="InterPro" id="IPR013785">
    <property type="entry name" value="Aldolase_TIM"/>
</dbReference>
<accession>A0ABU7JUM2</accession>